<feature type="chain" id="PRO_5047157002" evidence="1">
    <location>
        <begin position="23"/>
        <end position="379"/>
    </location>
</feature>
<keyword evidence="3" id="KW-1185">Reference proteome</keyword>
<sequence>MCFRHLMICTSFLALFGGNLLAVNTSETPENEEKKNQITVKKTSISVEDWEELDPDKRFEIFWKSTPQERNYFFEYSREYGFDFWDPLLSSFLSKHYLKDLGTDEKTQILRLSYSESFRTDDSQKHTLRVDFDLISKRLETLALLYTQNKIAKGNWNQVLAFISNLDIPKINYFIYGLKLNGGEGDLYSYNFMRSISRLLQGCPPPDEDTAKLQGFIYGYEINNLEKRTRYLTRVALLYDMLGDHIPLSKFSSQTTYVKKHNIFKGYLIFDDDHPLVKDLIFAEKEDSILMSPPLKLRHYAEKHLRSLFLEERTVMRVFEMIGYFRKLGDPKAEYASQILKKMENKKVRWEEKEKVLKWLNITPKLDTIPIVEYFFSKT</sequence>
<gene>
    <name evidence="2" type="ORF">Bealeia1_00496</name>
</gene>
<accession>A0ABZ2C3G9</accession>
<keyword evidence="1" id="KW-0732">Signal</keyword>
<dbReference type="EMBL" id="CP133270">
    <property type="protein sequence ID" value="WVX66320.1"/>
    <property type="molecule type" value="Genomic_DNA"/>
</dbReference>
<organism evidence="2 3">
    <name type="scientific">Candidatus Bealeia paramacronuclearis</name>
    <dbReference type="NCBI Taxonomy" id="1921001"/>
    <lineage>
        <taxon>Bacteria</taxon>
        <taxon>Pseudomonadati</taxon>
        <taxon>Pseudomonadota</taxon>
        <taxon>Alphaproteobacteria</taxon>
        <taxon>Holosporales</taxon>
        <taxon>Holosporaceae</taxon>
        <taxon>Candidatus Bealeia</taxon>
    </lineage>
</organism>
<dbReference type="Proteomes" id="UP001330434">
    <property type="component" value="Chromosome"/>
</dbReference>
<evidence type="ECO:0000256" key="1">
    <source>
        <dbReference type="SAM" id="SignalP"/>
    </source>
</evidence>
<evidence type="ECO:0000313" key="2">
    <source>
        <dbReference type="EMBL" id="WVX66320.1"/>
    </source>
</evidence>
<name>A0ABZ2C3G9_9PROT</name>
<evidence type="ECO:0000313" key="3">
    <source>
        <dbReference type="Proteomes" id="UP001330434"/>
    </source>
</evidence>
<reference evidence="2 3" key="1">
    <citation type="journal article" date="2024" name="Environ. Microbiol.">
        <title>Novel evolutionary insights on the interactions of the Holosporales (Alphaproteobacteria) with eukaryotic hosts from comparative genomics.</title>
        <authorList>
            <person name="Giovannini M."/>
            <person name="Petroni G."/>
            <person name="Castelli M."/>
        </authorList>
    </citation>
    <scope>NUCLEOTIDE SEQUENCE [LARGE SCALE GENOMIC DNA]</scope>
    <source>
        <strain evidence="2 3">US_Bl 15I1</strain>
    </source>
</reference>
<protein>
    <submittedName>
        <fullName evidence="2">Uncharacterized protein</fullName>
    </submittedName>
</protein>
<proteinExistence type="predicted"/>
<feature type="signal peptide" evidence="1">
    <location>
        <begin position="1"/>
        <end position="22"/>
    </location>
</feature>
<dbReference type="RefSeq" id="WP_338453684.1">
    <property type="nucleotide sequence ID" value="NZ_CP133270.1"/>
</dbReference>